<dbReference type="InterPro" id="IPR027469">
    <property type="entry name" value="Cation_efflux_TMD_sf"/>
</dbReference>
<feature type="transmembrane region" description="Helical" evidence="8">
    <location>
        <begin position="114"/>
        <end position="135"/>
    </location>
</feature>
<dbReference type="EMBL" id="VDLY02000022">
    <property type="protein sequence ID" value="KAB8160294.1"/>
    <property type="molecule type" value="Genomic_DNA"/>
</dbReference>
<accession>A0A5N5ZUW9</accession>
<proteinExistence type="inferred from homology"/>
<evidence type="ECO:0000256" key="2">
    <source>
        <dbReference type="ARBA" id="ARBA00008114"/>
    </source>
</evidence>
<feature type="transmembrane region" description="Helical" evidence="8">
    <location>
        <begin position="189"/>
        <end position="208"/>
    </location>
</feature>
<dbReference type="GO" id="GO:0015093">
    <property type="term" value="F:ferrous iron transmembrane transporter activity"/>
    <property type="evidence" value="ECO:0007669"/>
    <property type="project" value="TreeGrafter"/>
</dbReference>
<name>A0A5N5ZUW9_9ACTN</name>
<evidence type="ECO:0000259" key="9">
    <source>
        <dbReference type="Pfam" id="PF01545"/>
    </source>
</evidence>
<dbReference type="Gene3D" id="1.20.1510.10">
    <property type="entry name" value="Cation efflux protein transmembrane domain"/>
    <property type="match status" value="1"/>
</dbReference>
<keyword evidence="12" id="KW-1185">Reference proteome</keyword>
<dbReference type="GO" id="GO:0005886">
    <property type="term" value="C:plasma membrane"/>
    <property type="evidence" value="ECO:0007669"/>
    <property type="project" value="TreeGrafter"/>
</dbReference>
<dbReference type="SUPFAM" id="SSF160240">
    <property type="entry name" value="Cation efflux protein cytoplasmic domain-like"/>
    <property type="match status" value="1"/>
</dbReference>
<evidence type="ECO:0000256" key="7">
    <source>
        <dbReference type="SAM" id="MobiDB-lite"/>
    </source>
</evidence>
<feature type="region of interest" description="Disordered" evidence="7">
    <location>
        <begin position="1"/>
        <end position="52"/>
    </location>
</feature>
<feature type="domain" description="Cation efflux protein cytoplasmic" evidence="10">
    <location>
        <begin position="289"/>
        <end position="361"/>
    </location>
</feature>
<dbReference type="InterPro" id="IPR002524">
    <property type="entry name" value="Cation_efflux"/>
</dbReference>
<dbReference type="InterPro" id="IPR058533">
    <property type="entry name" value="Cation_efflux_TM"/>
</dbReference>
<feature type="transmembrane region" description="Helical" evidence="8">
    <location>
        <begin position="229"/>
        <end position="250"/>
    </location>
</feature>
<dbReference type="PANTHER" id="PTHR43840:SF15">
    <property type="entry name" value="MITOCHONDRIAL METAL TRANSPORTER 1-RELATED"/>
    <property type="match status" value="1"/>
</dbReference>
<feature type="compositionally biased region" description="Basic and acidic residues" evidence="7">
    <location>
        <begin position="25"/>
        <end position="46"/>
    </location>
</feature>
<comment type="subcellular location">
    <subcellularLocation>
        <location evidence="1">Membrane</location>
        <topology evidence="1">Multi-pass membrane protein</topology>
    </subcellularLocation>
</comment>
<evidence type="ECO:0000256" key="8">
    <source>
        <dbReference type="SAM" id="Phobius"/>
    </source>
</evidence>
<comment type="similarity">
    <text evidence="2">Belongs to the cation diffusion facilitator (CDF) transporter (TC 2.A.4) family.</text>
</comment>
<dbReference type="NCBIfam" id="TIGR01297">
    <property type="entry name" value="CDF"/>
    <property type="match status" value="1"/>
</dbReference>
<protein>
    <submittedName>
        <fullName evidence="11">Cation diffusion facilitator family transporter</fullName>
    </submittedName>
</protein>
<evidence type="ECO:0000313" key="12">
    <source>
        <dbReference type="Proteomes" id="UP000314251"/>
    </source>
</evidence>
<keyword evidence="4 8" id="KW-0812">Transmembrane</keyword>
<dbReference type="OrthoDB" id="9813655at2"/>
<evidence type="ECO:0000256" key="1">
    <source>
        <dbReference type="ARBA" id="ARBA00004141"/>
    </source>
</evidence>
<reference evidence="11" key="1">
    <citation type="submission" date="2019-10" db="EMBL/GenBank/DDBJ databases">
        <title>Nonomuraea sp. nov., isolated from Phyllanthus amarus.</title>
        <authorList>
            <person name="Klykleung N."/>
            <person name="Tanasupawat S."/>
        </authorList>
    </citation>
    <scope>NUCLEOTIDE SEQUENCE [LARGE SCALE GENOMIC DNA]</scope>
    <source>
        <strain evidence="11">3MP-10</strain>
    </source>
</reference>
<feature type="compositionally biased region" description="Polar residues" evidence="7">
    <location>
        <begin position="1"/>
        <end position="10"/>
    </location>
</feature>
<dbReference type="Proteomes" id="UP000314251">
    <property type="component" value="Unassembled WGS sequence"/>
</dbReference>
<evidence type="ECO:0000256" key="4">
    <source>
        <dbReference type="ARBA" id="ARBA00022692"/>
    </source>
</evidence>
<evidence type="ECO:0000256" key="3">
    <source>
        <dbReference type="ARBA" id="ARBA00022448"/>
    </source>
</evidence>
<dbReference type="GO" id="GO:0015341">
    <property type="term" value="F:zinc efflux antiporter activity"/>
    <property type="evidence" value="ECO:0007669"/>
    <property type="project" value="TreeGrafter"/>
</dbReference>
<sequence>MPKDSSTPGNENAPPAPRAHRHHRGPGDHRDHRDHDDHGAHHPDHRPGHRHGRSLRHRLVHLVRPHAHDASEAIRTAEEASREGIRAAWIGLAGMGITALLQIVIVALSGSMALLADTLHNLGHLVTTIPLVIAFRLGRRAPTATHPFGYRRAEDLAGLLIAAVIALSAALIIRESIDALLNPRPLTHLGWVLAAGVVGAAGNELVAVHRIRVGRRIGSAALVAEGHHARADGLTSLAVVLGAVGVWLGFDQADAVVGLVIAVAVLAVLVSSARTVVRRLMDGVEPGLVEGIHRAAAAVPGVEYVADVRARWSGHRLEAHVTIGVHADLTVADGHDLAQRTHHRLLHAIPHLESVGVHVHPSRDGATPADAHRLTAHHADPGARRGP</sequence>
<feature type="transmembrane region" description="Helical" evidence="8">
    <location>
        <begin position="87"/>
        <end position="108"/>
    </location>
</feature>
<comment type="caution">
    <text evidence="11">The sequence shown here is derived from an EMBL/GenBank/DDBJ whole genome shotgun (WGS) entry which is preliminary data.</text>
</comment>
<dbReference type="FunFam" id="1.20.1510.10:FF:000006">
    <property type="entry name" value="Divalent cation efflux transporter"/>
    <property type="match status" value="1"/>
</dbReference>
<keyword evidence="3" id="KW-0813">Transport</keyword>
<feature type="transmembrane region" description="Helical" evidence="8">
    <location>
        <begin position="256"/>
        <end position="277"/>
    </location>
</feature>
<evidence type="ECO:0000256" key="5">
    <source>
        <dbReference type="ARBA" id="ARBA00022989"/>
    </source>
</evidence>
<dbReference type="GO" id="GO:0006882">
    <property type="term" value="P:intracellular zinc ion homeostasis"/>
    <property type="evidence" value="ECO:0007669"/>
    <property type="project" value="TreeGrafter"/>
</dbReference>
<dbReference type="SUPFAM" id="SSF161111">
    <property type="entry name" value="Cation efflux protein transmembrane domain-like"/>
    <property type="match status" value="1"/>
</dbReference>
<dbReference type="AlphaFoldDB" id="A0A5N5ZUW9"/>
<evidence type="ECO:0000313" key="11">
    <source>
        <dbReference type="EMBL" id="KAB8160294.1"/>
    </source>
</evidence>
<dbReference type="Pfam" id="PF01545">
    <property type="entry name" value="Cation_efflux"/>
    <property type="match status" value="1"/>
</dbReference>
<feature type="domain" description="Cation efflux protein transmembrane" evidence="9">
    <location>
        <begin position="89"/>
        <end position="281"/>
    </location>
</feature>
<feature type="transmembrane region" description="Helical" evidence="8">
    <location>
        <begin position="156"/>
        <end position="177"/>
    </location>
</feature>
<evidence type="ECO:0000259" key="10">
    <source>
        <dbReference type="Pfam" id="PF16916"/>
    </source>
</evidence>
<dbReference type="Gene3D" id="3.30.70.1350">
    <property type="entry name" value="Cation efflux protein, cytoplasmic domain"/>
    <property type="match status" value="1"/>
</dbReference>
<keyword evidence="5 8" id="KW-1133">Transmembrane helix</keyword>
<dbReference type="InterPro" id="IPR027470">
    <property type="entry name" value="Cation_efflux_CTD"/>
</dbReference>
<keyword evidence="6 8" id="KW-0472">Membrane</keyword>
<organism evidence="11 12">
    <name type="scientific">Streptomyces mimosae</name>
    <dbReference type="NCBI Taxonomy" id="2586635"/>
    <lineage>
        <taxon>Bacteria</taxon>
        <taxon>Bacillati</taxon>
        <taxon>Actinomycetota</taxon>
        <taxon>Actinomycetes</taxon>
        <taxon>Kitasatosporales</taxon>
        <taxon>Streptomycetaceae</taxon>
        <taxon>Streptomyces</taxon>
    </lineage>
</organism>
<dbReference type="PANTHER" id="PTHR43840">
    <property type="entry name" value="MITOCHONDRIAL METAL TRANSPORTER 1-RELATED"/>
    <property type="match status" value="1"/>
</dbReference>
<dbReference type="InterPro" id="IPR036837">
    <property type="entry name" value="Cation_efflux_CTD_sf"/>
</dbReference>
<dbReference type="InterPro" id="IPR050291">
    <property type="entry name" value="CDF_Transporter"/>
</dbReference>
<evidence type="ECO:0000256" key="6">
    <source>
        <dbReference type="ARBA" id="ARBA00023136"/>
    </source>
</evidence>
<dbReference type="GO" id="GO:0015086">
    <property type="term" value="F:cadmium ion transmembrane transporter activity"/>
    <property type="evidence" value="ECO:0007669"/>
    <property type="project" value="TreeGrafter"/>
</dbReference>
<dbReference type="Pfam" id="PF16916">
    <property type="entry name" value="ZT_dimer"/>
    <property type="match status" value="1"/>
</dbReference>
<gene>
    <name evidence="11" type="ORF">FH607_027170</name>
</gene>